<reference evidence="1" key="1">
    <citation type="submission" date="2021-05" db="EMBL/GenBank/DDBJ databases">
        <authorList>
            <person name="Alioto T."/>
            <person name="Alioto T."/>
            <person name="Gomez Garrido J."/>
        </authorList>
    </citation>
    <scope>NUCLEOTIDE SEQUENCE</scope>
</reference>
<organism evidence="1">
    <name type="scientific">Culex pipiens</name>
    <name type="common">House mosquito</name>
    <dbReference type="NCBI Taxonomy" id="7175"/>
    <lineage>
        <taxon>Eukaryota</taxon>
        <taxon>Metazoa</taxon>
        <taxon>Ecdysozoa</taxon>
        <taxon>Arthropoda</taxon>
        <taxon>Hexapoda</taxon>
        <taxon>Insecta</taxon>
        <taxon>Pterygota</taxon>
        <taxon>Neoptera</taxon>
        <taxon>Endopterygota</taxon>
        <taxon>Diptera</taxon>
        <taxon>Nematocera</taxon>
        <taxon>Culicoidea</taxon>
        <taxon>Culicidae</taxon>
        <taxon>Culicinae</taxon>
        <taxon>Culicini</taxon>
        <taxon>Culex</taxon>
        <taxon>Culex</taxon>
    </lineage>
</organism>
<sequence length="159" mass="18371">MHPPLVLQPPPLGHEPERARATLERPLPFVVPAQVHVVRRNLLEARRLRTALRAAVPGLGHVALLQVVEQIFPAVELQPADVALGGSLIWRRFAGLFLRFDDWLRWRWLKFWNVPLLLQRVRLIDRETHDRVLVQQVTVDYGLLWFSASLPALDNLQRV</sequence>
<protein>
    <submittedName>
        <fullName evidence="1">(northern house mosquito) hypothetical protein</fullName>
    </submittedName>
</protein>
<dbReference type="EMBL" id="HBUE01024182">
    <property type="protein sequence ID" value="CAG6453966.1"/>
    <property type="molecule type" value="Transcribed_RNA"/>
</dbReference>
<accession>A0A8D8HEE1</accession>
<name>A0A8D8HEE1_CULPI</name>
<evidence type="ECO:0000313" key="1">
    <source>
        <dbReference type="EMBL" id="CAG6533269.1"/>
    </source>
</evidence>
<dbReference type="AlphaFoldDB" id="A0A8D8HEE1"/>
<dbReference type="EMBL" id="HBUE01208530">
    <property type="protein sequence ID" value="CAG6533269.1"/>
    <property type="molecule type" value="Transcribed_RNA"/>
</dbReference>
<dbReference type="EMBL" id="HBUE01314870">
    <property type="protein sequence ID" value="CAG6585149.1"/>
    <property type="molecule type" value="Transcribed_RNA"/>
</dbReference>
<proteinExistence type="predicted"/>